<gene>
    <name evidence="3" type="primary">deoD_24</name>
    <name evidence="3" type="ORF">SDC9_117971</name>
</gene>
<dbReference type="Pfam" id="PF13302">
    <property type="entry name" value="Acetyltransf_3"/>
    <property type="match status" value="1"/>
</dbReference>
<dbReference type="SUPFAM" id="SSF53167">
    <property type="entry name" value="Purine and uridine phosphorylases"/>
    <property type="match status" value="1"/>
</dbReference>
<evidence type="ECO:0000259" key="2">
    <source>
        <dbReference type="Pfam" id="PF13302"/>
    </source>
</evidence>
<evidence type="ECO:0000259" key="1">
    <source>
        <dbReference type="Pfam" id="PF01048"/>
    </source>
</evidence>
<dbReference type="Pfam" id="PF01048">
    <property type="entry name" value="PNP_UDP_1"/>
    <property type="match status" value="1"/>
</dbReference>
<proteinExistence type="predicted"/>
<dbReference type="InterPro" id="IPR000845">
    <property type="entry name" value="Nucleoside_phosphorylase_d"/>
</dbReference>
<dbReference type="Gene3D" id="3.40.630.30">
    <property type="match status" value="1"/>
</dbReference>
<evidence type="ECO:0000313" key="3">
    <source>
        <dbReference type="EMBL" id="MPM71008.1"/>
    </source>
</evidence>
<dbReference type="GO" id="GO:0006152">
    <property type="term" value="P:purine nucleoside catabolic process"/>
    <property type="evidence" value="ECO:0007669"/>
    <property type="project" value="TreeGrafter"/>
</dbReference>
<name>A0A645C106_9ZZZZ</name>
<dbReference type="InterPro" id="IPR016181">
    <property type="entry name" value="Acyl_CoA_acyltransferase"/>
</dbReference>
<dbReference type="SUPFAM" id="SSF55729">
    <property type="entry name" value="Acyl-CoA N-acyltransferases (Nat)"/>
    <property type="match status" value="1"/>
</dbReference>
<protein>
    <submittedName>
        <fullName evidence="3">Purine nucleoside phosphorylase DeoD-type</fullName>
        <ecNumber evidence="3">2.4.2.1</ecNumber>
    </submittedName>
</protein>
<dbReference type="AlphaFoldDB" id="A0A645C106"/>
<keyword evidence="3" id="KW-0808">Transferase</keyword>
<organism evidence="3">
    <name type="scientific">bioreactor metagenome</name>
    <dbReference type="NCBI Taxonomy" id="1076179"/>
    <lineage>
        <taxon>unclassified sequences</taxon>
        <taxon>metagenomes</taxon>
        <taxon>ecological metagenomes</taxon>
    </lineage>
</organism>
<dbReference type="GO" id="GO:0016747">
    <property type="term" value="F:acyltransferase activity, transferring groups other than amino-acyl groups"/>
    <property type="evidence" value="ECO:0007669"/>
    <property type="project" value="InterPro"/>
</dbReference>
<sequence>MLGYCLNKDYWGQGIMTEAVSRLHEYLFNDVGIDMLWVEHFLENNRSKNVILKTGYEYTCDSIYNAEALNKQFNCHQYILTKEKFQKINGIKKEFPILEFDENEVAFINPSILVDKYKPFPERLVVCFFHEVIDRLVDEGKLELYEVIEGENKVYLYKFITEDCLVVKGYVGGAGCGGEVEECIALGSKQITFCGGAGSLHPDITVGKIVVINAAVRDDGLSYHYMKPSREVYANEEILTFTQNYLDKNNIEYVTGKVWTTDAFYRETKDKIQLRSKENCLMVEMEQAGLLALTQFRKVNYIALIYGGDDLTKEEWDQRSWKDRKDVREDLLYLCKDLSKEMAENFRG</sequence>
<keyword evidence="3" id="KW-0328">Glycosyltransferase</keyword>
<dbReference type="PANTHER" id="PTHR43691:SF11">
    <property type="entry name" value="FI09636P-RELATED"/>
    <property type="match status" value="1"/>
</dbReference>
<dbReference type="Gene3D" id="3.40.50.1580">
    <property type="entry name" value="Nucleoside phosphorylase domain"/>
    <property type="match status" value="1"/>
</dbReference>
<dbReference type="GO" id="GO:0004731">
    <property type="term" value="F:purine-nucleoside phosphorylase activity"/>
    <property type="evidence" value="ECO:0007669"/>
    <property type="project" value="UniProtKB-EC"/>
</dbReference>
<dbReference type="InterPro" id="IPR000182">
    <property type="entry name" value="GNAT_dom"/>
</dbReference>
<dbReference type="CDD" id="cd09007">
    <property type="entry name" value="NP-I_spr0068"/>
    <property type="match status" value="1"/>
</dbReference>
<dbReference type="InterPro" id="IPR035994">
    <property type="entry name" value="Nucleoside_phosphorylase_sf"/>
</dbReference>
<dbReference type="GO" id="GO:0005829">
    <property type="term" value="C:cytosol"/>
    <property type="evidence" value="ECO:0007669"/>
    <property type="project" value="TreeGrafter"/>
</dbReference>
<accession>A0A645C106</accession>
<dbReference type="EMBL" id="VSSQ01023844">
    <property type="protein sequence ID" value="MPM71008.1"/>
    <property type="molecule type" value="Genomic_DNA"/>
</dbReference>
<reference evidence="3" key="1">
    <citation type="submission" date="2019-08" db="EMBL/GenBank/DDBJ databases">
        <authorList>
            <person name="Kucharzyk K."/>
            <person name="Murdoch R.W."/>
            <person name="Higgins S."/>
            <person name="Loffler F."/>
        </authorList>
    </citation>
    <scope>NUCLEOTIDE SEQUENCE</scope>
</reference>
<feature type="domain" description="N-acetyltransferase" evidence="2">
    <location>
        <begin position="2"/>
        <end position="56"/>
    </location>
</feature>
<dbReference type="PANTHER" id="PTHR43691">
    <property type="entry name" value="URIDINE PHOSPHORYLASE"/>
    <property type="match status" value="1"/>
</dbReference>
<comment type="caution">
    <text evidence="3">The sequence shown here is derived from an EMBL/GenBank/DDBJ whole genome shotgun (WGS) entry which is preliminary data.</text>
</comment>
<feature type="domain" description="Nucleoside phosphorylase" evidence="1">
    <location>
        <begin position="124"/>
        <end position="322"/>
    </location>
</feature>
<dbReference type="EC" id="2.4.2.1" evidence="3"/>